<name>A0A1W0WQ82_HYPEX</name>
<proteinExistence type="predicted"/>
<dbReference type="PANTHER" id="PTHR36694:SF11">
    <property type="entry name" value="LP21121P-RELATED"/>
    <property type="match status" value="1"/>
</dbReference>
<feature type="transmembrane region" description="Helical" evidence="1">
    <location>
        <begin position="122"/>
        <end position="140"/>
    </location>
</feature>
<feature type="transmembrane region" description="Helical" evidence="1">
    <location>
        <begin position="81"/>
        <end position="102"/>
    </location>
</feature>
<dbReference type="AlphaFoldDB" id="A0A1W0WQ82"/>
<comment type="caution">
    <text evidence="2">The sequence shown here is derived from an EMBL/GenBank/DDBJ whole genome shotgun (WGS) entry which is preliminary data.</text>
</comment>
<sequence>MARLMSDCFCCTLKTGCVLIAAYTMFLAVLLLIFNVNDVVVVGNAYVVWPNYTSLVFAGLLILASLCLFRGAARDRADLMGVWLVIFFIYSILSLANVAYNIHRYRYDWVDARIHDSILADMIIFGLLFFVDILCLLAVYSQRQHVGGFSILP</sequence>
<organism evidence="2 3">
    <name type="scientific">Hypsibius exemplaris</name>
    <name type="common">Freshwater tardigrade</name>
    <dbReference type="NCBI Taxonomy" id="2072580"/>
    <lineage>
        <taxon>Eukaryota</taxon>
        <taxon>Metazoa</taxon>
        <taxon>Ecdysozoa</taxon>
        <taxon>Tardigrada</taxon>
        <taxon>Eutardigrada</taxon>
        <taxon>Parachela</taxon>
        <taxon>Hypsibioidea</taxon>
        <taxon>Hypsibiidae</taxon>
        <taxon>Hypsibius</taxon>
    </lineage>
</organism>
<keyword evidence="1" id="KW-0812">Transmembrane</keyword>
<accession>A0A1W0WQ82</accession>
<keyword evidence="3" id="KW-1185">Reference proteome</keyword>
<reference evidence="3" key="1">
    <citation type="submission" date="2017-01" db="EMBL/GenBank/DDBJ databases">
        <title>Comparative genomics of anhydrobiosis in the tardigrade Hypsibius dujardini.</title>
        <authorList>
            <person name="Yoshida Y."/>
            <person name="Koutsovoulos G."/>
            <person name="Laetsch D."/>
            <person name="Stevens L."/>
            <person name="Kumar S."/>
            <person name="Horikawa D."/>
            <person name="Ishino K."/>
            <person name="Komine S."/>
            <person name="Tomita M."/>
            <person name="Blaxter M."/>
            <person name="Arakawa K."/>
        </authorList>
    </citation>
    <scope>NUCLEOTIDE SEQUENCE [LARGE SCALE GENOMIC DNA]</scope>
    <source>
        <strain evidence="3">Z151</strain>
    </source>
</reference>
<keyword evidence="1" id="KW-0472">Membrane</keyword>
<dbReference type="Proteomes" id="UP000192578">
    <property type="component" value="Unassembled WGS sequence"/>
</dbReference>
<feature type="transmembrane region" description="Helical" evidence="1">
    <location>
        <begin position="46"/>
        <end position="69"/>
    </location>
</feature>
<dbReference type="EMBL" id="MTYJ01000062">
    <property type="protein sequence ID" value="OQV17307.1"/>
    <property type="molecule type" value="Genomic_DNA"/>
</dbReference>
<dbReference type="PANTHER" id="PTHR36694">
    <property type="entry name" value="PASIFLORA 1, ISOFORM A-RELATED"/>
    <property type="match status" value="1"/>
</dbReference>
<dbReference type="OrthoDB" id="10391828at2759"/>
<evidence type="ECO:0000313" key="2">
    <source>
        <dbReference type="EMBL" id="OQV17307.1"/>
    </source>
</evidence>
<protein>
    <recommendedName>
        <fullName evidence="4">MARVEL domain-containing protein</fullName>
    </recommendedName>
</protein>
<feature type="transmembrane region" description="Helical" evidence="1">
    <location>
        <begin position="12"/>
        <end position="34"/>
    </location>
</feature>
<evidence type="ECO:0000313" key="3">
    <source>
        <dbReference type="Proteomes" id="UP000192578"/>
    </source>
</evidence>
<gene>
    <name evidence="2" type="ORF">BV898_08557</name>
</gene>
<evidence type="ECO:0008006" key="4">
    <source>
        <dbReference type="Google" id="ProtNLM"/>
    </source>
</evidence>
<keyword evidence="1" id="KW-1133">Transmembrane helix</keyword>
<evidence type="ECO:0000256" key="1">
    <source>
        <dbReference type="SAM" id="Phobius"/>
    </source>
</evidence>